<dbReference type="InterPro" id="IPR003358">
    <property type="entry name" value="tRNA_(Gua-N-7)_MeTrfase_Trmb"/>
</dbReference>
<dbReference type="EMBL" id="BRYA01000260">
    <property type="protein sequence ID" value="GMI45653.1"/>
    <property type="molecule type" value="Genomic_DNA"/>
</dbReference>
<dbReference type="GO" id="GO:0043527">
    <property type="term" value="C:tRNA methyltransferase complex"/>
    <property type="evidence" value="ECO:0007669"/>
    <property type="project" value="TreeGrafter"/>
</dbReference>
<name>A0A9W7GK16_9STRA</name>
<sequence length="334" mass="37067">MSNDEQEKTGGQLIGEVRGQKKRGRKEDGEGVESVGGAEEDGAIVEEEFYQLKKPKWYIKRANQISKGKKKTIARLSHLQLQPTWQEHVDMRSLFPKTTRFCLEIGMGDGGNLVTYLKHNTNTAVIGVEIHRSSIADAMKRVEEEGLEERVRFIGGDAVKFMKRNVDDGALNEVLIMFPDPWERDGTMNRQHKTTIERGEGESGGEDKGNGGAGEEEGGGGEREAGGGEDDGNETRKRKKALGGDRRIVCKEAVEVIHQKLAVGGELHIATDVDNYATHVEELMGRLTLEGRLVFSGGKTTKRKAWRETPTKYEKRGLNFGHSVHDFVYVKGSS</sequence>
<dbReference type="GO" id="GO:0008176">
    <property type="term" value="F:tRNA (guanine(46)-N7)-methyltransferase activity"/>
    <property type="evidence" value="ECO:0007669"/>
    <property type="project" value="UniProtKB-EC"/>
</dbReference>
<dbReference type="Proteomes" id="UP001165065">
    <property type="component" value="Unassembled WGS sequence"/>
</dbReference>
<keyword evidence="6" id="KW-0819">tRNA processing</keyword>
<dbReference type="PANTHER" id="PTHR23417">
    <property type="entry name" value="3-DEOXY-D-MANNO-OCTULOSONIC-ACID TRANSFERASE/TRNA GUANINE-N 7 - -METHYLTRANSFERASE"/>
    <property type="match status" value="1"/>
</dbReference>
<evidence type="ECO:0000256" key="6">
    <source>
        <dbReference type="ARBA" id="ARBA00022694"/>
    </source>
</evidence>
<dbReference type="PROSITE" id="PS51625">
    <property type="entry name" value="SAM_MT_TRMB"/>
    <property type="match status" value="1"/>
</dbReference>
<reference evidence="9" key="1">
    <citation type="journal article" date="2023" name="Commun. Biol.">
        <title>Genome analysis of Parmales, the sister group of diatoms, reveals the evolutionary specialization of diatoms from phago-mixotrophs to photoautotrophs.</title>
        <authorList>
            <person name="Ban H."/>
            <person name="Sato S."/>
            <person name="Yoshikawa S."/>
            <person name="Yamada K."/>
            <person name="Nakamura Y."/>
            <person name="Ichinomiya M."/>
            <person name="Sato N."/>
            <person name="Blanc-Mathieu R."/>
            <person name="Endo H."/>
            <person name="Kuwata A."/>
            <person name="Ogata H."/>
        </authorList>
    </citation>
    <scope>NUCLEOTIDE SEQUENCE [LARGE SCALE GENOMIC DNA]</scope>
</reference>
<keyword evidence="3" id="KW-0489">Methyltransferase</keyword>
<gene>
    <name evidence="8" type="ORF">TrCOL_g7215</name>
</gene>
<evidence type="ECO:0000256" key="7">
    <source>
        <dbReference type="SAM" id="MobiDB-lite"/>
    </source>
</evidence>
<comment type="catalytic activity">
    <reaction evidence="1">
        <text>guanosine(46) in tRNA + S-adenosyl-L-methionine = N(7)-methylguanosine(46) in tRNA + S-adenosyl-L-homocysteine</text>
        <dbReference type="Rhea" id="RHEA:42708"/>
        <dbReference type="Rhea" id="RHEA-COMP:10188"/>
        <dbReference type="Rhea" id="RHEA-COMP:10189"/>
        <dbReference type="ChEBI" id="CHEBI:57856"/>
        <dbReference type="ChEBI" id="CHEBI:59789"/>
        <dbReference type="ChEBI" id="CHEBI:74269"/>
        <dbReference type="ChEBI" id="CHEBI:74480"/>
        <dbReference type="EC" id="2.1.1.33"/>
    </reaction>
</comment>
<comment type="caution">
    <text evidence="8">The sequence shown here is derived from an EMBL/GenBank/DDBJ whole genome shotgun (WGS) entry which is preliminary data.</text>
</comment>
<evidence type="ECO:0000313" key="8">
    <source>
        <dbReference type="EMBL" id="GMI45653.1"/>
    </source>
</evidence>
<evidence type="ECO:0000256" key="2">
    <source>
        <dbReference type="ARBA" id="ARBA00011977"/>
    </source>
</evidence>
<evidence type="ECO:0000256" key="5">
    <source>
        <dbReference type="ARBA" id="ARBA00022691"/>
    </source>
</evidence>
<feature type="region of interest" description="Disordered" evidence="7">
    <location>
        <begin position="1"/>
        <end position="38"/>
    </location>
</feature>
<dbReference type="Gene3D" id="3.40.50.150">
    <property type="entry name" value="Vaccinia Virus protein VP39"/>
    <property type="match status" value="2"/>
</dbReference>
<proteinExistence type="predicted"/>
<evidence type="ECO:0000256" key="3">
    <source>
        <dbReference type="ARBA" id="ARBA00022603"/>
    </source>
</evidence>
<dbReference type="CDD" id="cd02440">
    <property type="entry name" value="AdoMet_MTases"/>
    <property type="match status" value="1"/>
</dbReference>
<dbReference type="Pfam" id="PF02390">
    <property type="entry name" value="Methyltransf_4"/>
    <property type="match status" value="2"/>
</dbReference>
<feature type="compositionally biased region" description="Basic and acidic residues" evidence="7">
    <location>
        <begin position="194"/>
        <end position="209"/>
    </location>
</feature>
<dbReference type="PANTHER" id="PTHR23417:SF14">
    <property type="entry name" value="PENTACOTRIPEPTIDE-REPEAT REGION OF PRORP DOMAIN-CONTAINING PROTEIN"/>
    <property type="match status" value="1"/>
</dbReference>
<keyword evidence="4" id="KW-0808">Transferase</keyword>
<protein>
    <recommendedName>
        <fullName evidence="2">tRNA (guanine(46)-N(7))-methyltransferase</fullName>
        <ecNumber evidence="2">2.1.1.33</ecNumber>
    </recommendedName>
</protein>
<accession>A0A9W7GK16</accession>
<dbReference type="SUPFAM" id="SSF53335">
    <property type="entry name" value="S-adenosyl-L-methionine-dependent methyltransferases"/>
    <property type="match status" value="1"/>
</dbReference>
<keyword evidence="9" id="KW-1185">Reference proteome</keyword>
<evidence type="ECO:0000313" key="9">
    <source>
        <dbReference type="Proteomes" id="UP001165065"/>
    </source>
</evidence>
<evidence type="ECO:0000256" key="4">
    <source>
        <dbReference type="ARBA" id="ARBA00022679"/>
    </source>
</evidence>
<dbReference type="AlphaFoldDB" id="A0A9W7GK16"/>
<dbReference type="InterPro" id="IPR029063">
    <property type="entry name" value="SAM-dependent_MTases_sf"/>
</dbReference>
<dbReference type="EC" id="2.1.1.33" evidence="2"/>
<evidence type="ECO:0000256" key="1">
    <source>
        <dbReference type="ARBA" id="ARBA00000142"/>
    </source>
</evidence>
<keyword evidence="5" id="KW-0949">S-adenosyl-L-methionine</keyword>
<dbReference type="OrthoDB" id="197052at2759"/>
<organism evidence="8 9">
    <name type="scientific">Triparma columacea</name>
    <dbReference type="NCBI Taxonomy" id="722753"/>
    <lineage>
        <taxon>Eukaryota</taxon>
        <taxon>Sar</taxon>
        <taxon>Stramenopiles</taxon>
        <taxon>Ochrophyta</taxon>
        <taxon>Bolidophyceae</taxon>
        <taxon>Parmales</taxon>
        <taxon>Triparmaceae</taxon>
        <taxon>Triparma</taxon>
    </lineage>
</organism>
<feature type="region of interest" description="Disordered" evidence="7">
    <location>
        <begin position="194"/>
        <end position="241"/>
    </location>
</feature>